<dbReference type="InterPro" id="IPR003170">
    <property type="entry name" value="MurB"/>
</dbReference>
<proteinExistence type="inferred from homology"/>
<dbReference type="InterPro" id="IPR016166">
    <property type="entry name" value="FAD-bd_PCMH"/>
</dbReference>
<keyword evidence="9 16" id="KW-0521">NADP</keyword>
<keyword evidence="12 16" id="KW-0560">Oxidoreductase</keyword>
<dbReference type="NCBIfam" id="NF010480">
    <property type="entry name" value="PRK13905.1"/>
    <property type="match status" value="1"/>
</dbReference>
<organism evidence="18 19">
    <name type="scientific">Anaerofilum hominis</name>
    <dbReference type="NCBI Taxonomy" id="2763016"/>
    <lineage>
        <taxon>Bacteria</taxon>
        <taxon>Bacillati</taxon>
        <taxon>Bacillota</taxon>
        <taxon>Clostridia</taxon>
        <taxon>Eubacteriales</taxon>
        <taxon>Oscillospiraceae</taxon>
        <taxon>Anaerofilum</taxon>
    </lineage>
</organism>
<evidence type="ECO:0000256" key="15">
    <source>
        <dbReference type="ARBA" id="ARBA00048914"/>
    </source>
</evidence>
<evidence type="ECO:0000256" key="4">
    <source>
        <dbReference type="ARBA" id="ARBA00004752"/>
    </source>
</evidence>
<dbReference type="SUPFAM" id="SSF56176">
    <property type="entry name" value="FAD-binding/transporter-associated domain-like"/>
    <property type="match status" value="1"/>
</dbReference>
<dbReference type="GO" id="GO:0009252">
    <property type="term" value="P:peptidoglycan biosynthetic process"/>
    <property type="evidence" value="ECO:0007669"/>
    <property type="project" value="UniProtKB-UniRule"/>
</dbReference>
<evidence type="ECO:0000256" key="16">
    <source>
        <dbReference type="HAMAP-Rule" id="MF_00037"/>
    </source>
</evidence>
<reference evidence="18" key="1">
    <citation type="submission" date="2020-08" db="EMBL/GenBank/DDBJ databases">
        <title>Genome public.</title>
        <authorList>
            <person name="Liu C."/>
            <person name="Sun Q."/>
        </authorList>
    </citation>
    <scope>NUCLEOTIDE SEQUENCE</scope>
    <source>
        <strain evidence="18">BX8</strain>
    </source>
</reference>
<dbReference type="RefSeq" id="WP_186886461.1">
    <property type="nucleotide sequence ID" value="NZ_JACONZ010000001.1"/>
</dbReference>
<dbReference type="HAMAP" id="MF_00037">
    <property type="entry name" value="MurB"/>
    <property type="match status" value="1"/>
</dbReference>
<keyword evidence="8 16" id="KW-0274">FAD</keyword>
<evidence type="ECO:0000256" key="9">
    <source>
        <dbReference type="ARBA" id="ARBA00022857"/>
    </source>
</evidence>
<dbReference type="EC" id="1.3.1.98" evidence="16"/>
<keyword evidence="6 16" id="KW-0132">Cell division</keyword>
<dbReference type="InterPro" id="IPR006094">
    <property type="entry name" value="Oxid_FAD_bind_N"/>
</dbReference>
<dbReference type="PROSITE" id="PS51387">
    <property type="entry name" value="FAD_PCMH"/>
    <property type="match status" value="1"/>
</dbReference>
<dbReference type="InterPro" id="IPR016169">
    <property type="entry name" value="FAD-bd_PCMH_sub2"/>
</dbReference>
<keyword evidence="5 16" id="KW-0963">Cytoplasm</keyword>
<evidence type="ECO:0000256" key="7">
    <source>
        <dbReference type="ARBA" id="ARBA00022630"/>
    </source>
</evidence>
<protein>
    <recommendedName>
        <fullName evidence="16">UDP-N-acetylenolpyruvoylglucosamine reductase</fullName>
        <ecNumber evidence="16">1.3.1.98</ecNumber>
    </recommendedName>
    <alternativeName>
        <fullName evidence="16">UDP-N-acetylmuramate dehydrogenase</fullName>
    </alternativeName>
</protein>
<dbReference type="SUPFAM" id="SSF56194">
    <property type="entry name" value="Uridine diphospho-N-Acetylenolpyruvylglucosamine reductase, MurB, C-terminal domain"/>
    <property type="match status" value="1"/>
</dbReference>
<dbReference type="GO" id="GO:0008360">
    <property type="term" value="P:regulation of cell shape"/>
    <property type="evidence" value="ECO:0007669"/>
    <property type="project" value="UniProtKB-KW"/>
</dbReference>
<comment type="catalytic activity">
    <reaction evidence="15 16">
        <text>UDP-N-acetyl-alpha-D-muramate + NADP(+) = UDP-N-acetyl-3-O-(1-carboxyvinyl)-alpha-D-glucosamine + NADPH + H(+)</text>
        <dbReference type="Rhea" id="RHEA:12248"/>
        <dbReference type="ChEBI" id="CHEBI:15378"/>
        <dbReference type="ChEBI" id="CHEBI:57783"/>
        <dbReference type="ChEBI" id="CHEBI:58349"/>
        <dbReference type="ChEBI" id="CHEBI:68483"/>
        <dbReference type="ChEBI" id="CHEBI:70757"/>
        <dbReference type="EC" id="1.3.1.98"/>
    </reaction>
</comment>
<dbReference type="EMBL" id="JACONZ010000001">
    <property type="protein sequence ID" value="MBC5580088.1"/>
    <property type="molecule type" value="Genomic_DNA"/>
</dbReference>
<feature type="active site" description="Proton donor" evidence="16">
    <location>
        <position position="227"/>
    </location>
</feature>
<name>A0A923L0U2_9FIRM</name>
<evidence type="ECO:0000256" key="2">
    <source>
        <dbReference type="ARBA" id="ARBA00003921"/>
    </source>
</evidence>
<keyword evidence="14 16" id="KW-0961">Cell wall biogenesis/degradation</keyword>
<evidence type="ECO:0000256" key="1">
    <source>
        <dbReference type="ARBA" id="ARBA00001974"/>
    </source>
</evidence>
<feature type="active site" evidence="16">
    <location>
        <position position="177"/>
    </location>
</feature>
<keyword evidence="19" id="KW-1185">Reference proteome</keyword>
<comment type="subcellular location">
    <subcellularLocation>
        <location evidence="3 16">Cytoplasm</location>
    </subcellularLocation>
</comment>
<comment type="pathway">
    <text evidence="4 16">Cell wall biogenesis; peptidoglycan biosynthesis.</text>
</comment>
<dbReference type="GO" id="GO:0071949">
    <property type="term" value="F:FAD binding"/>
    <property type="evidence" value="ECO:0007669"/>
    <property type="project" value="InterPro"/>
</dbReference>
<dbReference type="AlphaFoldDB" id="A0A923L0U2"/>
<evidence type="ECO:0000259" key="17">
    <source>
        <dbReference type="PROSITE" id="PS51387"/>
    </source>
</evidence>
<dbReference type="InterPro" id="IPR036318">
    <property type="entry name" value="FAD-bd_PCMH-like_sf"/>
</dbReference>
<keyword evidence="11 16" id="KW-0573">Peptidoglycan synthesis</keyword>
<keyword evidence="10 16" id="KW-0133">Cell shape</keyword>
<comment type="similarity">
    <text evidence="16">Belongs to the MurB family.</text>
</comment>
<dbReference type="InterPro" id="IPR036635">
    <property type="entry name" value="MurB_C_sf"/>
</dbReference>
<evidence type="ECO:0000313" key="18">
    <source>
        <dbReference type="EMBL" id="MBC5580088.1"/>
    </source>
</evidence>
<evidence type="ECO:0000256" key="13">
    <source>
        <dbReference type="ARBA" id="ARBA00023306"/>
    </source>
</evidence>
<dbReference type="NCBIfam" id="TIGR00179">
    <property type="entry name" value="murB"/>
    <property type="match status" value="1"/>
</dbReference>
<dbReference type="Proteomes" id="UP000659630">
    <property type="component" value="Unassembled WGS sequence"/>
</dbReference>
<evidence type="ECO:0000256" key="8">
    <source>
        <dbReference type="ARBA" id="ARBA00022827"/>
    </source>
</evidence>
<dbReference type="PANTHER" id="PTHR21071:SF4">
    <property type="entry name" value="UDP-N-ACETYLENOLPYRUVOYLGLUCOSAMINE REDUCTASE"/>
    <property type="match status" value="1"/>
</dbReference>
<dbReference type="GO" id="GO:0005829">
    <property type="term" value="C:cytosol"/>
    <property type="evidence" value="ECO:0007669"/>
    <property type="project" value="TreeGrafter"/>
</dbReference>
<evidence type="ECO:0000256" key="11">
    <source>
        <dbReference type="ARBA" id="ARBA00022984"/>
    </source>
</evidence>
<gene>
    <name evidence="16 18" type="primary">murB</name>
    <name evidence="18" type="ORF">H8S23_01045</name>
</gene>
<comment type="caution">
    <text evidence="18">The sequence shown here is derived from an EMBL/GenBank/DDBJ whole genome shotgun (WGS) entry which is preliminary data.</text>
</comment>
<evidence type="ECO:0000256" key="3">
    <source>
        <dbReference type="ARBA" id="ARBA00004496"/>
    </source>
</evidence>
<evidence type="ECO:0000313" key="19">
    <source>
        <dbReference type="Proteomes" id="UP000659630"/>
    </source>
</evidence>
<dbReference type="InterPro" id="IPR011601">
    <property type="entry name" value="MurB_C"/>
</dbReference>
<evidence type="ECO:0000256" key="5">
    <source>
        <dbReference type="ARBA" id="ARBA00022490"/>
    </source>
</evidence>
<evidence type="ECO:0000256" key="12">
    <source>
        <dbReference type="ARBA" id="ARBA00023002"/>
    </source>
</evidence>
<comment type="function">
    <text evidence="2 16">Cell wall formation.</text>
</comment>
<dbReference type="GO" id="GO:0008762">
    <property type="term" value="F:UDP-N-acetylmuramate dehydrogenase activity"/>
    <property type="evidence" value="ECO:0007669"/>
    <property type="project" value="UniProtKB-UniRule"/>
</dbReference>
<dbReference type="Pfam" id="PF02873">
    <property type="entry name" value="MurB_C"/>
    <property type="match status" value="1"/>
</dbReference>
<dbReference type="Gene3D" id="3.30.43.10">
    <property type="entry name" value="Uridine Diphospho-n-acetylenolpyruvylglucosamine Reductase, domain 2"/>
    <property type="match status" value="1"/>
</dbReference>
<dbReference type="PANTHER" id="PTHR21071">
    <property type="entry name" value="UDP-N-ACETYLENOLPYRUVOYLGLUCOSAMINE REDUCTASE"/>
    <property type="match status" value="1"/>
</dbReference>
<dbReference type="InterPro" id="IPR016167">
    <property type="entry name" value="FAD-bd_PCMH_sub1"/>
</dbReference>
<dbReference type="Gene3D" id="3.90.78.10">
    <property type="entry name" value="UDP-N-acetylenolpyruvoylglucosamine reductase, C-terminal domain"/>
    <property type="match status" value="1"/>
</dbReference>
<comment type="cofactor">
    <cofactor evidence="1 16">
        <name>FAD</name>
        <dbReference type="ChEBI" id="CHEBI:57692"/>
    </cofactor>
</comment>
<keyword evidence="7 16" id="KW-0285">Flavoprotein</keyword>
<evidence type="ECO:0000256" key="6">
    <source>
        <dbReference type="ARBA" id="ARBA00022618"/>
    </source>
</evidence>
<dbReference type="GO" id="GO:0071555">
    <property type="term" value="P:cell wall organization"/>
    <property type="evidence" value="ECO:0007669"/>
    <property type="project" value="UniProtKB-KW"/>
</dbReference>
<dbReference type="GO" id="GO:0051301">
    <property type="term" value="P:cell division"/>
    <property type="evidence" value="ECO:0007669"/>
    <property type="project" value="UniProtKB-KW"/>
</dbReference>
<feature type="domain" description="FAD-binding PCMH-type" evidence="17">
    <location>
        <begin position="31"/>
        <end position="198"/>
    </location>
</feature>
<evidence type="ECO:0000256" key="10">
    <source>
        <dbReference type="ARBA" id="ARBA00022960"/>
    </source>
</evidence>
<sequence length="302" mass="31856">MIDYQILAGQMEAAGVHARLQEPLSRHTTFRIGGPARLFCLPASENALIAALELCRAAGCRVYLLGKGSNTLFSDEGFEGAVISLGMGLDGVRAEGNGCLRAGCGASLAQVCLFAAKKGLSGLEFAYGIPGSVGGAVYMNAGAYGGEMKDVLTQVRCLTAEGELRELDRAELGLGYRTSRFEQQGGVILAADFALTQGEPAQIRAKMEEFMGRRTEKQPLDKPSAGSTFKRPQGAFAAALIESCGLKGFRIGGAAVSEKHSGFVVNLGGASARDVLAVADEVARVVEEKTGYRLEKEIRVVR</sequence>
<dbReference type="Pfam" id="PF01565">
    <property type="entry name" value="FAD_binding_4"/>
    <property type="match status" value="1"/>
</dbReference>
<accession>A0A923L0U2</accession>
<feature type="active site" evidence="16">
    <location>
        <position position="297"/>
    </location>
</feature>
<dbReference type="Gene3D" id="3.30.465.10">
    <property type="match status" value="1"/>
</dbReference>
<evidence type="ECO:0000256" key="14">
    <source>
        <dbReference type="ARBA" id="ARBA00023316"/>
    </source>
</evidence>
<keyword evidence="13 16" id="KW-0131">Cell cycle</keyword>